<evidence type="ECO:0000313" key="11">
    <source>
        <dbReference type="EMBL" id="ATZ68908.1"/>
    </source>
</evidence>
<keyword evidence="5" id="KW-1278">Translocase</keyword>
<organism evidence="11">
    <name type="scientific">Spisula sachalinensis</name>
    <name type="common">Sakhalin surf-clam</name>
    <name type="synonym">Pseudocardium sachalinense</name>
    <dbReference type="NCBI Taxonomy" id="81899"/>
    <lineage>
        <taxon>Eukaryota</taxon>
        <taxon>Metazoa</taxon>
        <taxon>Spiralia</taxon>
        <taxon>Lophotrochozoa</taxon>
        <taxon>Mollusca</taxon>
        <taxon>Bivalvia</taxon>
        <taxon>Autobranchia</taxon>
        <taxon>Heteroconchia</taxon>
        <taxon>Euheterodonta</taxon>
        <taxon>Imparidentia</taxon>
        <taxon>Neoheterodontei</taxon>
        <taxon>Venerida</taxon>
        <taxon>Mactroidea</taxon>
        <taxon>Mactridae</taxon>
        <taxon>Pseudocardium</taxon>
    </lineage>
</organism>
<proteinExistence type="inferred from homology"/>
<reference evidence="11" key="1">
    <citation type="submission" date="2017-11" db="EMBL/GenBank/DDBJ databases">
        <title>Complete mitochondrial genome of the Pseudocardium sachalinense.</title>
        <authorList>
            <person name="Li J."/>
            <person name="Zhang Y."/>
            <person name="Li S."/>
            <person name="Sun M."/>
            <person name="Xiao J."/>
            <person name="Xu G."/>
        </authorList>
    </citation>
    <scope>NUCLEOTIDE SEQUENCE</scope>
</reference>
<evidence type="ECO:0000256" key="10">
    <source>
        <dbReference type="SAM" id="Phobius"/>
    </source>
</evidence>
<sequence>MCLIMSVLVFVFSASFLSRHLPHFLSVILIFELITMGVFLLSGYCFSHSTNSFGCYICFIILAFSVAEAVLGLALLVSCSRGVALTAVKAYSFMGV</sequence>
<evidence type="ECO:0000256" key="4">
    <source>
        <dbReference type="ARBA" id="ARBA00022692"/>
    </source>
</evidence>
<keyword evidence="8 10" id="KW-0472">Membrane</keyword>
<evidence type="ECO:0000256" key="7">
    <source>
        <dbReference type="ARBA" id="ARBA00023027"/>
    </source>
</evidence>
<evidence type="ECO:0000256" key="6">
    <source>
        <dbReference type="ARBA" id="ARBA00022989"/>
    </source>
</evidence>
<keyword evidence="6 10" id="KW-1133">Transmembrane helix</keyword>
<gene>
    <name evidence="11" type="primary">NAD4L</name>
</gene>
<feature type="transmembrane region" description="Helical" evidence="10">
    <location>
        <begin position="28"/>
        <end position="46"/>
    </location>
</feature>
<evidence type="ECO:0000256" key="8">
    <source>
        <dbReference type="ARBA" id="ARBA00023136"/>
    </source>
</evidence>
<evidence type="ECO:0000256" key="1">
    <source>
        <dbReference type="ARBA" id="ARBA00004141"/>
    </source>
</evidence>
<dbReference type="Gene3D" id="1.10.287.3510">
    <property type="match status" value="1"/>
</dbReference>
<keyword evidence="4 10" id="KW-0812">Transmembrane</keyword>
<evidence type="ECO:0000256" key="3">
    <source>
        <dbReference type="ARBA" id="ARBA00016612"/>
    </source>
</evidence>
<accession>A0A2H4U914</accession>
<keyword evidence="11" id="KW-0496">Mitochondrion</keyword>
<evidence type="ECO:0000256" key="9">
    <source>
        <dbReference type="ARBA" id="ARBA00031586"/>
    </source>
</evidence>
<dbReference type="Pfam" id="PF00420">
    <property type="entry name" value="Oxidored_q2"/>
    <property type="match status" value="1"/>
</dbReference>
<dbReference type="AlphaFoldDB" id="A0A2H4U914"/>
<evidence type="ECO:0000256" key="5">
    <source>
        <dbReference type="ARBA" id="ARBA00022967"/>
    </source>
</evidence>
<dbReference type="InterPro" id="IPR039428">
    <property type="entry name" value="NUOK/Mnh_C1-like"/>
</dbReference>
<keyword evidence="7" id="KW-0520">NAD</keyword>
<dbReference type="GO" id="GO:0016020">
    <property type="term" value="C:membrane"/>
    <property type="evidence" value="ECO:0007669"/>
    <property type="project" value="UniProtKB-SubCell"/>
</dbReference>
<name>A0A2H4U914_SPISA</name>
<feature type="transmembrane region" description="Helical" evidence="10">
    <location>
        <begin position="53"/>
        <end position="77"/>
    </location>
</feature>
<comment type="subcellular location">
    <subcellularLocation>
        <location evidence="1">Membrane</location>
        <topology evidence="1">Multi-pass membrane protein</topology>
    </subcellularLocation>
</comment>
<geneLocation type="mitochondrion" evidence="11"/>
<evidence type="ECO:0000256" key="2">
    <source>
        <dbReference type="ARBA" id="ARBA00010519"/>
    </source>
</evidence>
<dbReference type="EMBL" id="MG431821">
    <property type="protein sequence ID" value="ATZ68908.1"/>
    <property type="molecule type" value="Genomic_DNA"/>
</dbReference>
<protein>
    <recommendedName>
        <fullName evidence="3">NADH-ubiquinone oxidoreductase chain 4L</fullName>
    </recommendedName>
    <alternativeName>
        <fullName evidence="9">NADH dehydrogenase subunit 4L</fullName>
    </alternativeName>
</protein>
<comment type="similarity">
    <text evidence="2">Belongs to the complex I subunit 4L family.</text>
</comment>